<protein>
    <recommendedName>
        <fullName evidence="4">Dehydrogenase E1 component domain-containing protein</fullName>
    </recommendedName>
</protein>
<dbReference type="Proteomes" id="UP000178606">
    <property type="component" value="Unassembled WGS sequence"/>
</dbReference>
<dbReference type="PANTHER" id="PTHR43825:SF1">
    <property type="entry name" value="TRANSKETOLASE-LIKE PYRIMIDINE-BINDING DOMAIN-CONTAINING PROTEIN"/>
    <property type="match status" value="1"/>
</dbReference>
<gene>
    <name evidence="5" type="ORF">A3F84_13305</name>
</gene>
<dbReference type="InterPro" id="IPR029061">
    <property type="entry name" value="THDP-binding"/>
</dbReference>
<proteinExistence type="predicted"/>
<dbReference type="SUPFAM" id="SSF52518">
    <property type="entry name" value="Thiamin diphosphate-binding fold (THDP-binding)"/>
    <property type="match status" value="2"/>
</dbReference>
<keyword evidence="3" id="KW-0786">Thiamine pyrophosphate</keyword>
<dbReference type="PANTHER" id="PTHR43825">
    <property type="entry name" value="PYRUVATE DEHYDROGENASE E1 COMPONENT"/>
    <property type="match status" value="1"/>
</dbReference>
<dbReference type="InterPro" id="IPR001017">
    <property type="entry name" value="DH_E1"/>
</dbReference>
<organism evidence="5 6">
    <name type="scientific">Handelsmanbacteria sp. (strain RIFCSPLOWO2_12_FULL_64_10)</name>
    <dbReference type="NCBI Taxonomy" id="1817868"/>
    <lineage>
        <taxon>Bacteria</taxon>
        <taxon>Candidatus Handelsmaniibacteriota</taxon>
    </lineage>
</organism>
<dbReference type="AlphaFoldDB" id="A0A1F6C402"/>
<dbReference type="InterPro" id="IPR051157">
    <property type="entry name" value="PDH/Transketolase"/>
</dbReference>
<dbReference type="InterPro" id="IPR009014">
    <property type="entry name" value="Transketo_C/PFOR_II"/>
</dbReference>
<accession>A0A1F6C402</accession>
<reference evidence="5 6" key="1">
    <citation type="journal article" date="2016" name="Nat. Commun.">
        <title>Thousands of microbial genomes shed light on interconnected biogeochemical processes in an aquifer system.</title>
        <authorList>
            <person name="Anantharaman K."/>
            <person name="Brown C.T."/>
            <person name="Hug L.A."/>
            <person name="Sharon I."/>
            <person name="Castelle C.J."/>
            <person name="Probst A.J."/>
            <person name="Thomas B.C."/>
            <person name="Singh A."/>
            <person name="Wilkins M.J."/>
            <person name="Karaoz U."/>
            <person name="Brodie E.L."/>
            <person name="Williams K.H."/>
            <person name="Hubbard S.S."/>
            <person name="Banfield J.F."/>
        </authorList>
    </citation>
    <scope>NUCLEOTIDE SEQUENCE [LARGE SCALE GENOMIC DNA]</scope>
    <source>
        <strain evidence="6">RIFCSPLOWO2_12_FULL_64_10</strain>
    </source>
</reference>
<evidence type="ECO:0000313" key="5">
    <source>
        <dbReference type="EMBL" id="OGG43752.1"/>
    </source>
</evidence>
<comment type="cofactor">
    <cofactor evidence="1">
        <name>thiamine diphosphate</name>
        <dbReference type="ChEBI" id="CHEBI:58937"/>
    </cofactor>
</comment>
<evidence type="ECO:0000259" key="4">
    <source>
        <dbReference type="Pfam" id="PF00676"/>
    </source>
</evidence>
<evidence type="ECO:0000313" key="6">
    <source>
        <dbReference type="Proteomes" id="UP000178606"/>
    </source>
</evidence>
<comment type="caution">
    <text evidence="5">The sequence shown here is derived from an EMBL/GenBank/DDBJ whole genome shotgun (WGS) entry which is preliminary data.</text>
</comment>
<name>A0A1F6C402_HANXR</name>
<dbReference type="Gene3D" id="3.40.50.920">
    <property type="match status" value="1"/>
</dbReference>
<sequence>MFDLQKVASLQETRNDALTARKRCLGQRIRSEVLPLHIDIETTEALEEAQVQAFTTLQIEAARTAIRSLASLAKIGELDHLGGGLDLIPSFLLTLSVVDYERREFTIEHAHTSVGYYAALSACGFIDPERVVEDFRRGLDLPGHVSWVPGGTQLNGGRLGVMIPVAVGQALGKRAVYGKGSWVIAHCGDAGWVSGQALNGFNGAHLHRAPITFVMHRNGIQLSGSTRSIMDKDPRPIIRALGVEILEIPSLHDTAALYGAYRQAYALAQQGRPSLIYPTGHRSEGGRRVDLRAFGEMYGIPEAVATFAARHDVPLDREVWVPGSLMSFRDVGPMLECLFLVNGLPGGAGHHDGHMKGRSADEVLSSPMFRMTEAQAEALKRLRARTPLRVVTEARPAPGSPNLSVPAEALRKVKLPGPGEKASPRDGSQAGYALIAERFPDRVFVVGCDLDASTRLAKARTFLAPDHQFEMSIEEQAAALMADGLALSARGPQLNVVSTFAAFFEGIAREGMDMWQYQRNLTGVNEGLNVTFHLSHVGACTGRDHFSGWGLDWVNVGLTYLPYLHRFYAPADARAAFLAVVDLAAHYGGHILGGPRDSLPVLDRQDGSGPLWEADDPWEAVTRYRTYAGAKRAIFALGAPAFLGAGAAEVLRGRGIPTDVYVVNGLPLPKGALKGLLAPYREGVVTIEDGKIGTPETGVRGFAGLMASAACGQGIPCAHLGITDPRIAPSDGHLETWAHFGITAGALVDAVMGL</sequence>
<feature type="domain" description="Dehydrogenase E1 component" evidence="4">
    <location>
        <begin position="158"/>
        <end position="284"/>
    </location>
</feature>
<dbReference type="Gene3D" id="3.40.50.970">
    <property type="match status" value="2"/>
</dbReference>
<evidence type="ECO:0000256" key="3">
    <source>
        <dbReference type="ARBA" id="ARBA00023052"/>
    </source>
</evidence>
<dbReference type="EMBL" id="MFKF01000426">
    <property type="protein sequence ID" value="OGG43752.1"/>
    <property type="molecule type" value="Genomic_DNA"/>
</dbReference>
<evidence type="ECO:0000256" key="2">
    <source>
        <dbReference type="ARBA" id="ARBA00023002"/>
    </source>
</evidence>
<dbReference type="Pfam" id="PF00676">
    <property type="entry name" value="E1_dh"/>
    <property type="match status" value="1"/>
</dbReference>
<keyword evidence="2" id="KW-0560">Oxidoreductase</keyword>
<evidence type="ECO:0000256" key="1">
    <source>
        <dbReference type="ARBA" id="ARBA00001964"/>
    </source>
</evidence>
<dbReference type="GO" id="GO:0016624">
    <property type="term" value="F:oxidoreductase activity, acting on the aldehyde or oxo group of donors, disulfide as acceptor"/>
    <property type="evidence" value="ECO:0007669"/>
    <property type="project" value="InterPro"/>
</dbReference>